<feature type="signal peptide" evidence="3">
    <location>
        <begin position="1"/>
        <end position="19"/>
    </location>
</feature>
<evidence type="ECO:0000313" key="5">
    <source>
        <dbReference type="EMBL" id="KAF6739044.1"/>
    </source>
</evidence>
<dbReference type="Pfam" id="PF00047">
    <property type="entry name" value="ig"/>
    <property type="match status" value="1"/>
</dbReference>
<feature type="domain" description="Ig-like" evidence="4">
    <location>
        <begin position="35"/>
        <end position="97"/>
    </location>
</feature>
<evidence type="ECO:0000256" key="3">
    <source>
        <dbReference type="SAM" id="SignalP"/>
    </source>
</evidence>
<sequence length="224" mass="25194">MKLFLISLHLCVLSTWSVSLNTDNVRQTADIDVFEGEFVNIYCCWTGGRGEVMWFKNDSPLTDMTLETHNNEMEECSILNFVWITKWDSGRYVCEITFEIPVFAKIRGNGTTITVKTRKEQAYTIAEAPAPPDRSSVITVILLPVVLPLLLSITVFLFLHEPRNHALTSTVVFTVTCSDSEEEQTATCSPWRGCSQWESECSSLICYKKDQTRGSGERSAAVST</sequence>
<organism evidence="5 6">
    <name type="scientific">Oryzias melastigma</name>
    <name type="common">Marine medaka</name>
    <dbReference type="NCBI Taxonomy" id="30732"/>
    <lineage>
        <taxon>Eukaryota</taxon>
        <taxon>Metazoa</taxon>
        <taxon>Chordata</taxon>
        <taxon>Craniata</taxon>
        <taxon>Vertebrata</taxon>
        <taxon>Euteleostomi</taxon>
        <taxon>Actinopterygii</taxon>
        <taxon>Neopterygii</taxon>
        <taxon>Teleostei</taxon>
        <taxon>Neoteleostei</taxon>
        <taxon>Acanthomorphata</taxon>
        <taxon>Ovalentaria</taxon>
        <taxon>Atherinomorphae</taxon>
        <taxon>Beloniformes</taxon>
        <taxon>Adrianichthyidae</taxon>
        <taxon>Oryziinae</taxon>
        <taxon>Oryzias</taxon>
    </lineage>
</organism>
<dbReference type="SUPFAM" id="SSF48726">
    <property type="entry name" value="Immunoglobulin"/>
    <property type="match status" value="1"/>
</dbReference>
<dbReference type="AlphaFoldDB" id="A0A834L2C6"/>
<keyword evidence="2" id="KW-0812">Transmembrane</keyword>
<gene>
    <name evidence="5" type="ORF">FQA47_001393</name>
</gene>
<protein>
    <recommendedName>
        <fullName evidence="4">Ig-like domain-containing protein</fullName>
    </recommendedName>
</protein>
<dbReference type="CDD" id="cd00096">
    <property type="entry name" value="Ig"/>
    <property type="match status" value="1"/>
</dbReference>
<comment type="caution">
    <text evidence="5">The sequence shown here is derived from an EMBL/GenBank/DDBJ whole genome shotgun (WGS) entry which is preliminary data.</text>
</comment>
<keyword evidence="2" id="KW-0472">Membrane</keyword>
<keyword evidence="3" id="KW-0732">Signal</keyword>
<dbReference type="OrthoDB" id="10012075at2759"/>
<name>A0A834L2C6_ORYME</name>
<accession>A0A834L2C6</accession>
<dbReference type="InterPro" id="IPR013783">
    <property type="entry name" value="Ig-like_fold"/>
</dbReference>
<evidence type="ECO:0000313" key="6">
    <source>
        <dbReference type="Proteomes" id="UP000646548"/>
    </source>
</evidence>
<feature type="transmembrane region" description="Helical" evidence="2">
    <location>
        <begin position="137"/>
        <end position="159"/>
    </location>
</feature>
<dbReference type="PROSITE" id="PS50835">
    <property type="entry name" value="IG_LIKE"/>
    <property type="match status" value="1"/>
</dbReference>
<dbReference type="InterPro" id="IPR036179">
    <property type="entry name" value="Ig-like_dom_sf"/>
</dbReference>
<dbReference type="EMBL" id="WKFB01000015">
    <property type="protein sequence ID" value="KAF6739044.1"/>
    <property type="molecule type" value="Genomic_DNA"/>
</dbReference>
<dbReference type="InterPro" id="IPR013151">
    <property type="entry name" value="Immunoglobulin_dom"/>
</dbReference>
<keyword evidence="1" id="KW-0393">Immunoglobulin domain</keyword>
<evidence type="ECO:0000256" key="1">
    <source>
        <dbReference type="ARBA" id="ARBA00023319"/>
    </source>
</evidence>
<reference evidence="5" key="1">
    <citation type="journal article" name="BMC Genomics">
        <title>Long-read sequencing and de novo genome assembly of marine medaka (Oryzias melastigma).</title>
        <authorList>
            <person name="Liang P."/>
            <person name="Saqib H.S.A."/>
            <person name="Ni X."/>
            <person name="Shen Y."/>
        </authorList>
    </citation>
    <scope>NUCLEOTIDE SEQUENCE</scope>
    <source>
        <strain evidence="5">Bigg-433</strain>
    </source>
</reference>
<evidence type="ECO:0000259" key="4">
    <source>
        <dbReference type="PROSITE" id="PS50835"/>
    </source>
</evidence>
<feature type="chain" id="PRO_5032591054" description="Ig-like domain-containing protein" evidence="3">
    <location>
        <begin position="20"/>
        <end position="224"/>
    </location>
</feature>
<dbReference type="InterPro" id="IPR007110">
    <property type="entry name" value="Ig-like_dom"/>
</dbReference>
<proteinExistence type="predicted"/>
<evidence type="ECO:0000256" key="2">
    <source>
        <dbReference type="SAM" id="Phobius"/>
    </source>
</evidence>
<dbReference type="Proteomes" id="UP000646548">
    <property type="component" value="Unassembled WGS sequence"/>
</dbReference>
<keyword evidence="2" id="KW-1133">Transmembrane helix</keyword>
<dbReference type="Gene3D" id="2.60.40.10">
    <property type="entry name" value="Immunoglobulins"/>
    <property type="match status" value="1"/>
</dbReference>